<dbReference type="Gene3D" id="3.30.1330.60">
    <property type="entry name" value="OmpA-like domain"/>
    <property type="match status" value="2"/>
</dbReference>
<dbReference type="InterPro" id="IPR006664">
    <property type="entry name" value="OMP_bac"/>
</dbReference>
<dbReference type="EMBL" id="AAXU02000001">
    <property type="protein sequence ID" value="EAZ81570.1"/>
    <property type="molecule type" value="Genomic_DNA"/>
</dbReference>
<reference evidence="6 8" key="2">
    <citation type="journal article" date="2011" name="J. Bacteriol.">
        <title>Complete genome sequence of Algoriphagus sp. PR1, bacterial prey of a colony-forming choanoflagellate.</title>
        <authorList>
            <person name="Alegado R.A."/>
            <person name="Ferriera S."/>
            <person name="Nusbaum C."/>
            <person name="Young S.K."/>
            <person name="Zeng Q."/>
            <person name="Imamovic A."/>
            <person name="Fairclough S.R."/>
            <person name="King N."/>
        </authorList>
    </citation>
    <scope>NUCLEOTIDE SEQUENCE [LARGE SCALE GENOMIC DNA]</scope>
    <source>
        <strain evidence="6 8">PR1</strain>
    </source>
</reference>
<evidence type="ECO:0000256" key="1">
    <source>
        <dbReference type="ARBA" id="ARBA00004442"/>
    </source>
</evidence>
<dbReference type="HOGENOM" id="CLU_014978_0_0_10"/>
<accession>A3HY97</accession>
<dbReference type="eggNOG" id="COG2885">
    <property type="taxonomic scope" value="Bacteria"/>
</dbReference>
<dbReference type="EMBL" id="AAXU02000001">
    <property type="protein sequence ID" value="EAZ81573.1"/>
    <property type="molecule type" value="Genomic_DNA"/>
</dbReference>
<dbReference type="Pfam" id="PF00691">
    <property type="entry name" value="OmpA"/>
    <property type="match status" value="2"/>
</dbReference>
<sequence length="805" mass="91473">MVLIMKKTLTILSIAAAMTLVTVGTTEAQKSKIRYADEQMELMNYQHAVEVYQEAYAKKPTYEAAKKTAQAYEVLRDYDNSYDWWKTTVSEYDEATPGDYMQLLRYGQLTDQLSEAKSILESKGVSGDSIQVEELLNVQSRRKLKVEGVEGLNSSGSDFEMAVDGSGNRYFVSDRGGTYPSKMPSLRIDGRNKIFSEEKQDYTDREYFSVYKQDTEGNVSEVVSNIPDTYNFSDPSFAKESGMLFYSVTRGITKVKKTRDIVVQPEIYYSKVNEDGTLTGFTAVPFNDSIGYAVMNPYVDEAAKRLYFTSDMPGGMGGTDLYYSEYDENMTFGTPVNLGSPVNTPGNESHAFRKEDKFYFSSTGHKGMGGMDIFMADYSATGMSNVMNMGSPVNSLADDFAYREVEREGKEEVYLSSNRKGGMGLDDIYSVAEVYKQFLARVIDCEGLVIGDSYLATLRDKTHNGDVQTSRNSKGELTAELEPDSDFGIKISKPGYFSITDEDISTKGFEGDTLKREYKLIPIPYQLPVYVDIVYYDLDKYQIREDAKPVLDKLGELMNRYEFLDLLVGSHTDSRASDEYNITLSNNRAEAVTEYMAQYNIPAERIRLEWFGEQQLVNDCGDGVPCPETDHQLNRRSELVLEAFSDPSKQYEIPEELKDKDFCDPEDLFTQIQDEIAQIPTIYFDFDKSMLRSVHKKELERTAIMLKRMPNLMLYIEGHTDQRGDDAYNQSLSERRADAVKAYLTKRGIEGERMEETWFGETKPVNDCSELDCTSAMHQLNRRTELRVGKSQFTYSGRQKKVDVM</sequence>
<dbReference type="SUPFAM" id="SSF103088">
    <property type="entry name" value="OmpA-like"/>
    <property type="match status" value="2"/>
</dbReference>
<reference evidence="6" key="1">
    <citation type="submission" date="2010-05" db="EMBL/GenBank/DDBJ databases">
        <authorList>
            <consortium name="The Broad Institute Genome Sequencing Platform"/>
            <person name="Russ C."/>
            <person name="Cuomo C."/>
            <person name="Shea T."/>
            <person name="Young S.K."/>
            <person name="Zeng Q."/>
            <person name="Koehrsen M."/>
            <person name="Haas B."/>
            <person name="Borodovsky M."/>
            <person name="Guigo R."/>
            <person name="Alvarado L."/>
            <person name="Berlin A."/>
            <person name="Bochicchio J."/>
            <person name="Borenstein D."/>
            <person name="Chapman S."/>
            <person name="Chen Z."/>
            <person name="Freedman E."/>
            <person name="Gellesch M."/>
            <person name="Goldberg J."/>
            <person name="Griggs A."/>
            <person name="Gujja S."/>
            <person name="Heilman E."/>
            <person name="Heiman D."/>
            <person name="Hepburn T."/>
            <person name="Howarth C."/>
            <person name="Jen D."/>
            <person name="Larson L."/>
            <person name="Mehta T."/>
            <person name="Park D."/>
            <person name="Pearson M."/>
            <person name="Roberts A."/>
            <person name="Saif S."/>
            <person name="Shenoy N."/>
            <person name="Sisk P."/>
            <person name="Stolte C."/>
            <person name="Sykes S."/>
            <person name="Thomson T."/>
            <person name="Walk T."/>
            <person name="White J."/>
            <person name="Yandava C."/>
            <person name="Burger G."/>
            <person name="Gray M.W."/>
            <person name="Holland P.W.H."/>
            <person name="King N."/>
            <person name="Lang F.B.F."/>
            <person name="Roger A.J."/>
            <person name="Ruiz-Trillo I."/>
            <person name="Lander E."/>
            <person name="Nusbaum C."/>
        </authorList>
    </citation>
    <scope>NUCLEOTIDE SEQUENCE</scope>
    <source>
        <strain evidence="6">PR1</strain>
    </source>
</reference>
<proteinExistence type="predicted"/>
<dbReference type="InterPro" id="IPR006665">
    <property type="entry name" value="OmpA-like"/>
</dbReference>
<keyword evidence="8" id="KW-1185">Reference proteome</keyword>
<dbReference type="PRINTS" id="PR01021">
    <property type="entry name" value="OMPADOMAIN"/>
</dbReference>
<dbReference type="CDD" id="cd07185">
    <property type="entry name" value="OmpA_C-like"/>
    <property type="match status" value="2"/>
</dbReference>
<evidence type="ECO:0000313" key="6">
    <source>
        <dbReference type="EMBL" id="EAZ81570.1"/>
    </source>
</evidence>
<evidence type="ECO:0000256" key="2">
    <source>
        <dbReference type="ARBA" id="ARBA00023136"/>
    </source>
</evidence>
<dbReference type="Proteomes" id="UP000003919">
    <property type="component" value="Chromosome"/>
</dbReference>
<dbReference type="STRING" id="388413.ALPR1_21078"/>
<dbReference type="AlphaFoldDB" id="A3HY97"/>
<feature type="domain" description="OmpA-like" evidence="5">
    <location>
        <begin position="523"/>
        <end position="645"/>
    </location>
</feature>
<dbReference type="PANTHER" id="PTHR30329:SF21">
    <property type="entry name" value="LIPOPROTEIN YIAD-RELATED"/>
    <property type="match status" value="1"/>
</dbReference>
<evidence type="ECO:0000256" key="4">
    <source>
        <dbReference type="PROSITE-ProRule" id="PRU00473"/>
    </source>
</evidence>
<gene>
    <name evidence="6" type="ORF">ALPR1_21078</name>
    <name evidence="7" type="ORF">ALPR1_21093</name>
</gene>
<dbReference type="PROSITE" id="PS51123">
    <property type="entry name" value="OMPA_2"/>
    <property type="match status" value="2"/>
</dbReference>
<evidence type="ECO:0000313" key="7">
    <source>
        <dbReference type="EMBL" id="EAZ81573.1"/>
    </source>
</evidence>
<name>A3HY97_9BACT</name>
<comment type="subcellular location">
    <subcellularLocation>
        <location evidence="1">Cell outer membrane</location>
    </subcellularLocation>
</comment>
<dbReference type="GO" id="GO:0009279">
    <property type="term" value="C:cell outer membrane"/>
    <property type="evidence" value="ECO:0007669"/>
    <property type="project" value="UniProtKB-SubCell"/>
</dbReference>
<keyword evidence="2 4" id="KW-0472">Membrane</keyword>
<evidence type="ECO:0000313" key="8">
    <source>
        <dbReference type="Proteomes" id="UP000003919"/>
    </source>
</evidence>
<feature type="domain" description="OmpA-like" evidence="5">
    <location>
        <begin position="671"/>
        <end position="792"/>
    </location>
</feature>
<dbReference type="InterPro" id="IPR036737">
    <property type="entry name" value="OmpA-like_sf"/>
</dbReference>
<comment type="caution">
    <text evidence="6">The sequence shown here is derived from an EMBL/GenBank/DDBJ whole genome shotgun (WGS) entry which is preliminary data.</text>
</comment>
<dbReference type="PANTHER" id="PTHR30329">
    <property type="entry name" value="STATOR ELEMENT OF FLAGELLAR MOTOR COMPLEX"/>
    <property type="match status" value="1"/>
</dbReference>
<organism evidence="6 8">
    <name type="scientific">Algoriphagus machipongonensis</name>
    <dbReference type="NCBI Taxonomy" id="388413"/>
    <lineage>
        <taxon>Bacteria</taxon>
        <taxon>Pseudomonadati</taxon>
        <taxon>Bacteroidota</taxon>
        <taxon>Cytophagia</taxon>
        <taxon>Cytophagales</taxon>
        <taxon>Cyclobacteriaceae</taxon>
        <taxon>Algoriphagus</taxon>
    </lineage>
</organism>
<dbReference type="OrthoDB" id="9809364at2"/>
<evidence type="ECO:0000259" key="5">
    <source>
        <dbReference type="PROSITE" id="PS51123"/>
    </source>
</evidence>
<protein>
    <submittedName>
        <fullName evidence="6">Putative OmpA family protein</fullName>
    </submittedName>
</protein>
<keyword evidence="3" id="KW-0998">Cell outer membrane</keyword>
<dbReference type="InterPro" id="IPR050330">
    <property type="entry name" value="Bact_OuterMem_StrucFunc"/>
</dbReference>
<evidence type="ECO:0000256" key="3">
    <source>
        <dbReference type="ARBA" id="ARBA00023237"/>
    </source>
</evidence>